<evidence type="ECO:0000313" key="2">
    <source>
        <dbReference type="EMBL" id="ETA79210.1"/>
    </source>
</evidence>
<proteinExistence type="predicted"/>
<comment type="caution">
    <text evidence="2">The sequence shown here is derived from an EMBL/GenBank/DDBJ whole genome shotgun (WGS) entry which is preliminary data.</text>
</comment>
<evidence type="ECO:0000256" key="1">
    <source>
        <dbReference type="SAM" id="Phobius"/>
    </source>
</evidence>
<reference evidence="2 3" key="1">
    <citation type="journal article" date="2014" name="Genome Announc.">
        <title>Genome Sequence of Youngiibacter fragilis, the Type Strain of the Genus Youngiibacter.</title>
        <authorList>
            <person name="Wawrik C.B."/>
            <person name="Callaghan A.V."/>
            <person name="Stamps B.W."/>
            <person name="Wawrik B."/>
        </authorList>
    </citation>
    <scope>NUCLEOTIDE SEQUENCE [LARGE SCALE GENOMIC DNA]</scope>
    <source>
        <strain evidence="2 3">232.1</strain>
    </source>
</reference>
<keyword evidence="1" id="KW-0812">Transmembrane</keyword>
<keyword evidence="3" id="KW-1185">Reference proteome</keyword>
<feature type="transmembrane region" description="Helical" evidence="1">
    <location>
        <begin position="31"/>
        <end position="52"/>
    </location>
</feature>
<dbReference type="EMBL" id="AXUN02000222">
    <property type="protein sequence ID" value="ETA79210.1"/>
    <property type="molecule type" value="Genomic_DNA"/>
</dbReference>
<keyword evidence="1" id="KW-0472">Membrane</keyword>
<keyword evidence="1" id="KW-1133">Transmembrane helix</keyword>
<accession>V7HZ13</accession>
<protein>
    <submittedName>
        <fullName evidence="2">Uncharacterized protein</fullName>
    </submittedName>
</protein>
<dbReference type="STRING" id="994573.T472_0218180"/>
<sequence>MIQAQLQQSQTIFPYIVNIIQNQTSHLKNRLLQAPTLFLLLAICSAIQISGISEGQQPHQNMAD</sequence>
<dbReference type="AlphaFoldDB" id="V7HZ13"/>
<evidence type="ECO:0000313" key="3">
    <source>
        <dbReference type="Proteomes" id="UP000017747"/>
    </source>
</evidence>
<organism evidence="2 3">
    <name type="scientific">Youngiibacter fragilis 232.1</name>
    <dbReference type="NCBI Taxonomy" id="994573"/>
    <lineage>
        <taxon>Bacteria</taxon>
        <taxon>Bacillati</taxon>
        <taxon>Bacillota</taxon>
        <taxon>Clostridia</taxon>
        <taxon>Eubacteriales</taxon>
        <taxon>Clostridiaceae</taxon>
        <taxon>Youngiibacter</taxon>
    </lineage>
</organism>
<dbReference type="Proteomes" id="UP000017747">
    <property type="component" value="Unassembled WGS sequence"/>
</dbReference>
<name>V7HZ13_9CLOT</name>
<gene>
    <name evidence="2" type="ORF">T472_0218180</name>
</gene>